<organism evidence="2 3">
    <name type="scientific">Parnassius apollo</name>
    <name type="common">Apollo butterfly</name>
    <name type="synonym">Papilio apollo</name>
    <dbReference type="NCBI Taxonomy" id="110799"/>
    <lineage>
        <taxon>Eukaryota</taxon>
        <taxon>Metazoa</taxon>
        <taxon>Ecdysozoa</taxon>
        <taxon>Arthropoda</taxon>
        <taxon>Hexapoda</taxon>
        <taxon>Insecta</taxon>
        <taxon>Pterygota</taxon>
        <taxon>Neoptera</taxon>
        <taxon>Endopterygota</taxon>
        <taxon>Lepidoptera</taxon>
        <taxon>Glossata</taxon>
        <taxon>Ditrysia</taxon>
        <taxon>Papilionoidea</taxon>
        <taxon>Papilionidae</taxon>
        <taxon>Parnassiinae</taxon>
        <taxon>Parnassini</taxon>
        <taxon>Parnassius</taxon>
        <taxon>Parnassius</taxon>
    </lineage>
</organism>
<dbReference type="EMBL" id="CAJQZP010001125">
    <property type="protein sequence ID" value="CAG5017895.1"/>
    <property type="molecule type" value="Genomic_DNA"/>
</dbReference>
<protein>
    <submittedName>
        <fullName evidence="2">(apollo) hypothetical protein</fullName>
    </submittedName>
</protein>
<name>A0A8S3XD65_PARAO</name>
<keyword evidence="3" id="KW-1185">Reference proteome</keyword>
<evidence type="ECO:0000313" key="2">
    <source>
        <dbReference type="EMBL" id="CAG5017895.1"/>
    </source>
</evidence>
<comment type="caution">
    <text evidence="2">The sequence shown here is derived from an EMBL/GenBank/DDBJ whole genome shotgun (WGS) entry which is preliminary data.</text>
</comment>
<proteinExistence type="predicted"/>
<reference evidence="2" key="1">
    <citation type="submission" date="2021-04" db="EMBL/GenBank/DDBJ databases">
        <authorList>
            <person name="Tunstrom K."/>
        </authorList>
    </citation>
    <scope>NUCLEOTIDE SEQUENCE</scope>
</reference>
<sequence length="68" mass="7809">MRLPKGAYERVKTLRQQIQRMSPEAERVAGFPREASPPLENDMKPLTGKHNECLSHKEEDVVFSLPAY</sequence>
<accession>A0A8S3XD65</accession>
<evidence type="ECO:0000256" key="1">
    <source>
        <dbReference type="SAM" id="MobiDB-lite"/>
    </source>
</evidence>
<dbReference type="AlphaFoldDB" id="A0A8S3XD65"/>
<feature type="region of interest" description="Disordered" evidence="1">
    <location>
        <begin position="19"/>
        <end position="52"/>
    </location>
</feature>
<evidence type="ECO:0000313" key="3">
    <source>
        <dbReference type="Proteomes" id="UP000691718"/>
    </source>
</evidence>
<gene>
    <name evidence="2" type="ORF">PAPOLLO_LOCUS16746</name>
</gene>
<dbReference type="Proteomes" id="UP000691718">
    <property type="component" value="Unassembled WGS sequence"/>
</dbReference>